<dbReference type="PROSITE" id="PS50222">
    <property type="entry name" value="EF_HAND_2"/>
    <property type="match status" value="2"/>
</dbReference>
<organism evidence="6 7">
    <name type="scientific">Thalassobius vesicularis</name>
    <dbReference type="NCBI Taxonomy" id="1294297"/>
    <lineage>
        <taxon>Bacteria</taxon>
        <taxon>Pseudomonadati</taxon>
        <taxon>Pseudomonadota</taxon>
        <taxon>Alphaproteobacteria</taxon>
        <taxon>Rhodobacterales</taxon>
        <taxon>Roseobacteraceae</taxon>
        <taxon>Thalassovita</taxon>
    </lineage>
</organism>
<keyword evidence="1" id="KW-0479">Metal-binding</keyword>
<dbReference type="PANTHER" id="PTHR10827">
    <property type="entry name" value="RETICULOCALBIN"/>
    <property type="match status" value="1"/>
</dbReference>
<feature type="domain" description="EF-hand" evidence="5">
    <location>
        <begin position="59"/>
        <end position="94"/>
    </location>
</feature>
<keyword evidence="4" id="KW-0732">Signal</keyword>
<keyword evidence="7" id="KW-1185">Reference proteome</keyword>
<feature type="domain" description="EF-hand" evidence="5">
    <location>
        <begin position="128"/>
        <end position="155"/>
    </location>
</feature>
<evidence type="ECO:0000313" key="7">
    <source>
        <dbReference type="Proteomes" id="UP000306113"/>
    </source>
</evidence>
<dbReference type="SMART" id="SM00054">
    <property type="entry name" value="EFh"/>
    <property type="match status" value="3"/>
</dbReference>
<dbReference type="RefSeq" id="WP_136338047.1">
    <property type="nucleotide sequence ID" value="NZ_SSMD01000002.1"/>
</dbReference>
<feature type="region of interest" description="Disordered" evidence="3">
    <location>
        <begin position="188"/>
        <end position="207"/>
    </location>
</feature>
<dbReference type="AlphaFoldDB" id="A0A4S3MB40"/>
<evidence type="ECO:0000256" key="4">
    <source>
        <dbReference type="SAM" id="SignalP"/>
    </source>
</evidence>
<evidence type="ECO:0000313" key="6">
    <source>
        <dbReference type="EMBL" id="THD75684.1"/>
    </source>
</evidence>
<reference evidence="6 7" key="1">
    <citation type="submission" date="2019-04" db="EMBL/GenBank/DDBJ databases">
        <title>Draft genome sequence of Youngimonas vesicularis.</title>
        <authorList>
            <person name="Hameed A."/>
        </authorList>
    </citation>
    <scope>NUCLEOTIDE SEQUENCE [LARGE SCALE GENOMIC DNA]</scope>
    <source>
        <strain evidence="6 7">CC-AMW-E</strain>
    </source>
</reference>
<dbReference type="Proteomes" id="UP000306113">
    <property type="component" value="Unassembled WGS sequence"/>
</dbReference>
<feature type="compositionally biased region" description="Gly residues" evidence="3">
    <location>
        <begin position="188"/>
        <end position="199"/>
    </location>
</feature>
<dbReference type="InterPro" id="IPR018247">
    <property type="entry name" value="EF_Hand_1_Ca_BS"/>
</dbReference>
<dbReference type="OrthoDB" id="5470953at2"/>
<dbReference type="Gene3D" id="1.10.238.10">
    <property type="entry name" value="EF-hand"/>
    <property type="match status" value="2"/>
</dbReference>
<sequence length="207" mass="22606">MKRAILISTVAALTLTAGAGAAFAWGKEHRMGGFDGPRGQMFTFEEVDADKDGKITEAEIAAHFKAKFDAADADKDGSLSAEEMAAQMQAKMAERMTNRAKHMIVDRDANDDGKLSYEEMQPKNKGMMLQRLDKDGDGAISTEEFAQMQDRMEQRGFGPGKGDHNGRMMRDGDHDGRMMRHGDHDGRGMGMGKGMGGNGDCPMQPKQ</sequence>
<keyword evidence="2" id="KW-0677">Repeat</keyword>
<evidence type="ECO:0000259" key="5">
    <source>
        <dbReference type="PROSITE" id="PS50222"/>
    </source>
</evidence>
<evidence type="ECO:0000256" key="2">
    <source>
        <dbReference type="ARBA" id="ARBA00022737"/>
    </source>
</evidence>
<feature type="signal peptide" evidence="4">
    <location>
        <begin position="1"/>
        <end position="24"/>
    </location>
</feature>
<evidence type="ECO:0000256" key="3">
    <source>
        <dbReference type="SAM" id="MobiDB-lite"/>
    </source>
</evidence>
<dbReference type="GO" id="GO:0005509">
    <property type="term" value="F:calcium ion binding"/>
    <property type="evidence" value="ECO:0007669"/>
    <property type="project" value="InterPro"/>
</dbReference>
<comment type="caution">
    <text evidence="6">The sequence shown here is derived from an EMBL/GenBank/DDBJ whole genome shotgun (WGS) entry which is preliminary data.</text>
</comment>
<dbReference type="InterPro" id="IPR011992">
    <property type="entry name" value="EF-hand-dom_pair"/>
</dbReference>
<accession>A0A4S3MB40</accession>
<dbReference type="PANTHER" id="PTHR10827:SF98">
    <property type="entry name" value="45 KDA CALCIUM-BINDING PROTEIN"/>
    <property type="match status" value="1"/>
</dbReference>
<evidence type="ECO:0000256" key="1">
    <source>
        <dbReference type="ARBA" id="ARBA00022723"/>
    </source>
</evidence>
<dbReference type="Pfam" id="PF13202">
    <property type="entry name" value="EF-hand_5"/>
    <property type="match status" value="2"/>
</dbReference>
<dbReference type="SUPFAM" id="SSF47473">
    <property type="entry name" value="EF-hand"/>
    <property type="match status" value="1"/>
</dbReference>
<dbReference type="PROSITE" id="PS00018">
    <property type="entry name" value="EF_HAND_1"/>
    <property type="match status" value="2"/>
</dbReference>
<gene>
    <name evidence="6" type="ORF">E7681_04305</name>
</gene>
<proteinExistence type="predicted"/>
<dbReference type="Pfam" id="PF13499">
    <property type="entry name" value="EF-hand_7"/>
    <property type="match status" value="1"/>
</dbReference>
<dbReference type="InterPro" id="IPR002048">
    <property type="entry name" value="EF_hand_dom"/>
</dbReference>
<name>A0A4S3MB40_9RHOB</name>
<protein>
    <submittedName>
        <fullName evidence="6">Calcium-binding protein</fullName>
    </submittedName>
</protein>
<feature type="chain" id="PRO_5021027119" evidence="4">
    <location>
        <begin position="25"/>
        <end position="207"/>
    </location>
</feature>
<dbReference type="EMBL" id="SSMD01000002">
    <property type="protein sequence ID" value="THD75684.1"/>
    <property type="molecule type" value="Genomic_DNA"/>
</dbReference>